<feature type="signal peptide" evidence="4">
    <location>
        <begin position="1"/>
        <end position="33"/>
    </location>
</feature>
<dbReference type="SUPFAM" id="SSF49785">
    <property type="entry name" value="Galactose-binding domain-like"/>
    <property type="match status" value="1"/>
</dbReference>
<dbReference type="SUPFAM" id="SSF52279">
    <property type="entry name" value="Beta-D-glucan exohydrolase, C-terminal domain"/>
    <property type="match status" value="1"/>
</dbReference>
<keyword evidence="2 4" id="KW-0732">Signal</keyword>
<organism evidence="6 7">
    <name type="scientific">Cohnella candidum</name>
    <dbReference type="NCBI Taxonomy" id="2674991"/>
    <lineage>
        <taxon>Bacteria</taxon>
        <taxon>Bacillati</taxon>
        <taxon>Bacillota</taxon>
        <taxon>Bacilli</taxon>
        <taxon>Bacillales</taxon>
        <taxon>Paenibacillaceae</taxon>
        <taxon>Cohnella</taxon>
    </lineage>
</organism>
<dbReference type="SUPFAM" id="SSF51445">
    <property type="entry name" value="(Trans)glycosidases"/>
    <property type="match status" value="1"/>
</dbReference>
<feature type="domain" description="CBM6" evidence="5">
    <location>
        <begin position="952"/>
        <end position="1093"/>
    </location>
</feature>
<feature type="chain" id="PRO_5018335894" evidence="4">
    <location>
        <begin position="34"/>
        <end position="1093"/>
    </location>
</feature>
<proteinExistence type="inferred from homology"/>
<dbReference type="InterPro" id="IPR017853">
    <property type="entry name" value="GH"/>
</dbReference>
<name>A0A3G3JZM9_9BACL</name>
<dbReference type="SMART" id="SM00606">
    <property type="entry name" value="CBD_IV"/>
    <property type="match status" value="1"/>
</dbReference>
<dbReference type="SMART" id="SM01217">
    <property type="entry name" value="Fn3_like"/>
    <property type="match status" value="1"/>
</dbReference>
<dbReference type="Gene3D" id="2.60.40.10">
    <property type="entry name" value="Immunoglobulins"/>
    <property type="match status" value="1"/>
</dbReference>
<dbReference type="Pfam" id="PF00933">
    <property type="entry name" value="Glyco_hydro_3"/>
    <property type="match status" value="1"/>
</dbReference>
<dbReference type="RefSeq" id="WP_123041799.1">
    <property type="nucleotide sequence ID" value="NZ_CP033433.1"/>
</dbReference>
<gene>
    <name evidence="6" type="ORF">EAV92_14670</name>
</gene>
<evidence type="ECO:0000313" key="7">
    <source>
        <dbReference type="Proteomes" id="UP000269097"/>
    </source>
</evidence>
<dbReference type="GO" id="GO:0005975">
    <property type="term" value="P:carbohydrate metabolic process"/>
    <property type="evidence" value="ECO:0007669"/>
    <property type="project" value="InterPro"/>
</dbReference>
<reference evidence="6 7" key="1">
    <citation type="submission" date="2018-10" db="EMBL/GenBank/DDBJ databases">
        <title>Genome Sequence of Cohnella sp.</title>
        <authorList>
            <person name="Srinivasan S."/>
            <person name="Kim M.K."/>
        </authorList>
    </citation>
    <scope>NUCLEOTIDE SEQUENCE [LARGE SCALE GENOMIC DNA]</scope>
    <source>
        <strain evidence="6 7">18JY8-7</strain>
    </source>
</reference>
<dbReference type="Pfam" id="PF03422">
    <property type="entry name" value="CBM_6"/>
    <property type="match status" value="1"/>
</dbReference>
<dbReference type="Gene3D" id="3.40.50.1700">
    <property type="entry name" value="Glycoside hydrolase family 3 C-terminal domain"/>
    <property type="match status" value="2"/>
</dbReference>
<dbReference type="InterPro" id="IPR013783">
    <property type="entry name" value="Ig-like_fold"/>
</dbReference>
<dbReference type="PANTHER" id="PTHR42715:SF10">
    <property type="entry name" value="BETA-GLUCOSIDASE"/>
    <property type="match status" value="1"/>
</dbReference>
<dbReference type="InterPro" id="IPR036881">
    <property type="entry name" value="Glyco_hydro_3_C_sf"/>
</dbReference>
<dbReference type="PROSITE" id="PS51175">
    <property type="entry name" value="CBM6"/>
    <property type="match status" value="1"/>
</dbReference>
<evidence type="ECO:0000256" key="3">
    <source>
        <dbReference type="ARBA" id="ARBA00022801"/>
    </source>
</evidence>
<keyword evidence="3" id="KW-0378">Hydrolase</keyword>
<dbReference type="InterPro" id="IPR036962">
    <property type="entry name" value="Glyco_hydro_3_N_sf"/>
</dbReference>
<dbReference type="InterPro" id="IPR008999">
    <property type="entry name" value="Actin-crosslinking"/>
</dbReference>
<evidence type="ECO:0000256" key="2">
    <source>
        <dbReference type="ARBA" id="ARBA00022729"/>
    </source>
</evidence>
<dbReference type="PANTHER" id="PTHR42715">
    <property type="entry name" value="BETA-GLUCOSIDASE"/>
    <property type="match status" value="1"/>
</dbReference>
<dbReference type="GO" id="GO:0030246">
    <property type="term" value="F:carbohydrate binding"/>
    <property type="evidence" value="ECO:0007669"/>
    <property type="project" value="InterPro"/>
</dbReference>
<dbReference type="InterPro" id="IPR008979">
    <property type="entry name" value="Galactose-bd-like_sf"/>
</dbReference>
<dbReference type="InterPro" id="IPR026891">
    <property type="entry name" value="Fn3-like"/>
</dbReference>
<dbReference type="GO" id="GO:0004553">
    <property type="term" value="F:hydrolase activity, hydrolyzing O-glycosyl compounds"/>
    <property type="evidence" value="ECO:0007669"/>
    <property type="project" value="InterPro"/>
</dbReference>
<dbReference type="KEGG" id="coh:EAV92_14670"/>
<accession>A0A3G3JZM9</accession>
<evidence type="ECO:0000259" key="5">
    <source>
        <dbReference type="PROSITE" id="PS51175"/>
    </source>
</evidence>
<comment type="similarity">
    <text evidence="1">Belongs to the glycosyl hydrolase 3 family.</text>
</comment>
<dbReference type="Pfam" id="PF14310">
    <property type="entry name" value="Fn3-like"/>
    <property type="match status" value="1"/>
</dbReference>
<dbReference type="InterPro" id="IPR006584">
    <property type="entry name" value="Cellulose-bd_IV"/>
</dbReference>
<dbReference type="Pfam" id="PF01915">
    <property type="entry name" value="Glyco_hydro_3_C"/>
    <property type="match status" value="1"/>
</dbReference>
<keyword evidence="7" id="KW-1185">Reference proteome</keyword>
<evidence type="ECO:0000256" key="1">
    <source>
        <dbReference type="ARBA" id="ARBA00005336"/>
    </source>
</evidence>
<evidence type="ECO:0000313" key="6">
    <source>
        <dbReference type="EMBL" id="AYQ73715.1"/>
    </source>
</evidence>
<dbReference type="Proteomes" id="UP000269097">
    <property type="component" value="Chromosome"/>
</dbReference>
<dbReference type="CDD" id="cd04084">
    <property type="entry name" value="CBM6_xylanase-like"/>
    <property type="match status" value="1"/>
</dbReference>
<evidence type="ECO:0000256" key="4">
    <source>
        <dbReference type="SAM" id="SignalP"/>
    </source>
</evidence>
<dbReference type="EMBL" id="CP033433">
    <property type="protein sequence ID" value="AYQ73715.1"/>
    <property type="molecule type" value="Genomic_DNA"/>
</dbReference>
<dbReference type="InterPro" id="IPR001764">
    <property type="entry name" value="Glyco_hydro_3_N"/>
</dbReference>
<sequence>MSVGLRKSTTFGKRVMTAALAALIGVSALPAFAGTGKVSAEGIVPVFSGNPKDLRPFVNDVLDHMNLDDLAYYAAQKTAAESRVTLYGTGYLLPPGAVGGSDNVHGVSTDMPVTNQLGQTWDQDLIKQVGSVLGDEKRSEVGLDNANPLMFSAIADVRINPLSGRYEEGFAEDPYLTGVLADSMARGIVGDDPFYLKVQLGTKHFMTYNSEWNRNTGNYYTGVRGLNEYQLPGFLKAISNGSVQGVMSSYATLNGVPGAVSPELIKAELKSPFSLFNVSDFNGDGLAVTQYGNGYDKSYVPDNDHLAALLILAGSHMNNSSATGAPGSPTADNYKNAVLHKIHGVNILNLRELVRPQVELWVRVGYFNKKDDKGQPTGYPYANLTVEGQKTDATTASHQDVALEAAREGLVLLKNEGGVLPLSKSSNVAVLGTLADARLKDIYGSATPKLDGAGLSPLAAIRQLIGSDKVAYDAGAKTIALQSDKTGKYVSAASGNGSQLTADADKVGPNETFQVLDWGNRAYSFKSLANGKWIAGSGSADASGDKAKVSNTAIDRLSESWGGGFELNMFATNFPPYFSYETTADGRKRIRTGALPAWSFSSPVPFQKSMLTQGYYFSVNDGNALVASTTPAQLKQSADPKASSFSEVVLQEPGAKASELAKSNDYAIVVVGAGPKIVAGEGVDRSDLSLAADQAKLVHNTAAQFPGKTIVVINSDYPLAVQDIQDDKNVASIMYSSYGGQYGNKALAEALFGDYAPAGRLTGTWLKDMSSLPKLSASEQAEVDPGYTVDMSIADPIQTGLTYLYSDVKPTYAFGYGLTYANFEYGNLNVPKSIPSNKPFDVKFTVTNTGKTTSDEVAQLYVHARNSAYGEYAPKQKLVAFKRIKNVKPGQTVNVTLTVQPSDFAVWDVNKQKNAVESGAYDLLVGRSSDNVLLKSVMDVKGDTIGTLGKNTEANVWEHTFASNGVIGTEVSKARTAIYKGQYYAVTSTGEGDFVGIPKVDLNGVKQIALRVATPNAAGSVEVHAGSPSGTLLGTAAFGQTSPVSYGIGGGQTANELGYTEVTADLAAKPKGVQNLFLVFREGNVRVDSIKLK</sequence>
<dbReference type="SUPFAM" id="SSF50405">
    <property type="entry name" value="Actin-crosslinking proteins"/>
    <property type="match status" value="1"/>
</dbReference>
<dbReference type="AlphaFoldDB" id="A0A3G3JZM9"/>
<protein>
    <submittedName>
        <fullName evidence="6">Carbohydrate-binding protein</fullName>
    </submittedName>
</protein>
<dbReference type="InterPro" id="IPR005084">
    <property type="entry name" value="CBM6"/>
</dbReference>
<dbReference type="Gene3D" id="2.60.120.260">
    <property type="entry name" value="Galactose-binding domain-like"/>
    <property type="match status" value="1"/>
</dbReference>
<dbReference type="InterPro" id="IPR050288">
    <property type="entry name" value="Cellulose_deg_GH3"/>
</dbReference>
<dbReference type="Gene3D" id="3.20.20.300">
    <property type="entry name" value="Glycoside hydrolase, family 3, N-terminal domain"/>
    <property type="match status" value="1"/>
</dbReference>
<dbReference type="InterPro" id="IPR002772">
    <property type="entry name" value="Glyco_hydro_3_C"/>
</dbReference>